<name>A0ABM8G309_9CELL</name>
<dbReference type="InterPro" id="IPR003765">
    <property type="entry name" value="NO3_reductase_chaperone_NarJ"/>
</dbReference>
<evidence type="ECO:0000256" key="1">
    <source>
        <dbReference type="ARBA" id="ARBA00023063"/>
    </source>
</evidence>
<protein>
    <submittedName>
        <fullName evidence="3">Nitrate reductase delta subunit</fullName>
    </submittedName>
</protein>
<feature type="region of interest" description="Disordered" evidence="2">
    <location>
        <begin position="1"/>
        <end position="23"/>
    </location>
</feature>
<accession>A0ABM8G309</accession>
<dbReference type="RefSeq" id="WP_286216887.1">
    <property type="nucleotide sequence ID" value="NZ_AP027729.1"/>
</dbReference>
<dbReference type="Gene3D" id="1.10.3480.10">
    <property type="entry name" value="TorD-like"/>
    <property type="match status" value="1"/>
</dbReference>
<evidence type="ECO:0000313" key="3">
    <source>
        <dbReference type="EMBL" id="BDZ42391.1"/>
    </source>
</evidence>
<dbReference type="PANTHER" id="PTHR43680">
    <property type="entry name" value="NITRATE REDUCTASE MOLYBDENUM COFACTOR ASSEMBLY CHAPERONE"/>
    <property type="match status" value="1"/>
</dbReference>
<dbReference type="Proteomes" id="UP001321475">
    <property type="component" value="Chromosome"/>
</dbReference>
<dbReference type="PANTHER" id="PTHR43680:SF2">
    <property type="entry name" value="NITRATE REDUCTASE MOLYBDENUM COFACTOR ASSEMBLY CHAPERONE NARJ"/>
    <property type="match status" value="1"/>
</dbReference>
<dbReference type="SUPFAM" id="SSF89155">
    <property type="entry name" value="TorD-like"/>
    <property type="match status" value="1"/>
</dbReference>
<evidence type="ECO:0000256" key="2">
    <source>
        <dbReference type="SAM" id="MobiDB-lite"/>
    </source>
</evidence>
<keyword evidence="4" id="KW-1185">Reference proteome</keyword>
<reference evidence="4" key="1">
    <citation type="journal article" date="2019" name="Int. J. Syst. Evol. Microbiol.">
        <title>The Global Catalogue of Microorganisms (GCM) 10K type strain sequencing project: providing services to taxonomists for standard genome sequencing and annotation.</title>
        <authorList>
            <consortium name="The Broad Institute Genomics Platform"/>
            <consortium name="The Broad Institute Genome Sequencing Center for Infectious Disease"/>
            <person name="Wu L."/>
            <person name="Ma J."/>
        </authorList>
    </citation>
    <scope>NUCLEOTIDE SEQUENCE [LARGE SCALE GENOMIC DNA]</scope>
    <source>
        <strain evidence="4">NBRC 108565</strain>
    </source>
</reference>
<evidence type="ECO:0000313" key="4">
    <source>
        <dbReference type="Proteomes" id="UP001321475"/>
    </source>
</evidence>
<proteinExistence type="predicted"/>
<gene>
    <name evidence="3" type="ORF">GCM10025865_16900</name>
</gene>
<dbReference type="InterPro" id="IPR020945">
    <property type="entry name" value="DMSO/NO3_reduct_chaperone"/>
</dbReference>
<organism evidence="3 4">
    <name type="scientific">Paraoerskovia sediminicola</name>
    <dbReference type="NCBI Taxonomy" id="1138587"/>
    <lineage>
        <taxon>Bacteria</taxon>
        <taxon>Bacillati</taxon>
        <taxon>Actinomycetota</taxon>
        <taxon>Actinomycetes</taxon>
        <taxon>Micrococcales</taxon>
        <taxon>Cellulomonadaceae</taxon>
        <taxon>Paraoerskovia</taxon>
    </lineage>
</organism>
<dbReference type="Pfam" id="PF02613">
    <property type="entry name" value="Nitrate_red_del"/>
    <property type="match status" value="1"/>
</dbReference>
<dbReference type="EMBL" id="AP027729">
    <property type="protein sequence ID" value="BDZ42391.1"/>
    <property type="molecule type" value="Genomic_DNA"/>
</dbReference>
<dbReference type="NCBIfam" id="TIGR00684">
    <property type="entry name" value="narJ"/>
    <property type="match status" value="1"/>
</dbReference>
<dbReference type="InterPro" id="IPR036411">
    <property type="entry name" value="TorD-like_sf"/>
</dbReference>
<sequence length="226" mass="24509">MSPRGGGATTFLPKPTARAPQLEPLTPVAATDAQRRTTHMAASLLLGYPDAEVRAAVPVVRDAVPGLPAPVAERLTRFLDVLATTDPHELEALYVQTFDLKRKCSMYLSYFATGDTRKRGMALVRFVQAYRAAGWEVDGDELPDHLPTVLELSARSTGDDEARIAAGLLGTHREGIEVLRSALAAMRSPWTDVVEAVCLTLPALDARTHARFVELVTAGPRPRWSA</sequence>
<keyword evidence="1" id="KW-0534">Nitrate assimilation</keyword>